<protein>
    <submittedName>
        <fullName evidence="2">CHAP domain-containing protein</fullName>
    </submittedName>
</protein>
<sequence length="189" mass="20547">MKKSIVLATVCLMTILVSCKKVIVLENEPNTELGIGAASNYGPFWVTSRPSWGGCWCTEYVAIRILGQNVSTAPGFPNAKDWGNSWLPNKGYSLKSFSINALPQNKDVIVVKANNFGVGQYGHVAFVGSAWKNANGTITIRMIGANQTSDKTKWSNKCGCPNESAWDIIVNSGDTRILIYRKANPALNC</sequence>
<reference evidence="2" key="1">
    <citation type="submission" date="2019-10" db="EMBL/GenBank/DDBJ databases">
        <title>Draft genome sequence of Panacibacter sp. KCS-6.</title>
        <authorList>
            <person name="Yim K.J."/>
        </authorList>
    </citation>
    <scope>NUCLEOTIDE SEQUENCE</scope>
    <source>
        <strain evidence="2">KCS-6</strain>
    </source>
</reference>
<dbReference type="PROSITE" id="PS51257">
    <property type="entry name" value="PROKAR_LIPOPROTEIN"/>
    <property type="match status" value="1"/>
</dbReference>
<name>A0A8J8FFX6_9BACT</name>
<dbReference type="RefSeq" id="WP_171608886.1">
    <property type="nucleotide sequence ID" value="NZ_WHPF01000011.1"/>
</dbReference>
<keyword evidence="3" id="KW-1185">Reference proteome</keyword>
<evidence type="ECO:0000313" key="3">
    <source>
        <dbReference type="Proteomes" id="UP000598971"/>
    </source>
</evidence>
<accession>A0A8J8FFX6</accession>
<dbReference type="PROSITE" id="PS50911">
    <property type="entry name" value="CHAP"/>
    <property type="match status" value="1"/>
</dbReference>
<dbReference type="Proteomes" id="UP000598971">
    <property type="component" value="Unassembled WGS sequence"/>
</dbReference>
<evidence type="ECO:0000259" key="1">
    <source>
        <dbReference type="PROSITE" id="PS50911"/>
    </source>
</evidence>
<dbReference type="Gene3D" id="3.90.1720.10">
    <property type="entry name" value="endopeptidase domain like (from Nostoc punctiforme)"/>
    <property type="match status" value="1"/>
</dbReference>
<organism evidence="2 3">
    <name type="scientific">Limnovirga soli</name>
    <dbReference type="NCBI Taxonomy" id="2656915"/>
    <lineage>
        <taxon>Bacteria</taxon>
        <taxon>Pseudomonadati</taxon>
        <taxon>Bacteroidota</taxon>
        <taxon>Chitinophagia</taxon>
        <taxon>Chitinophagales</taxon>
        <taxon>Chitinophagaceae</taxon>
        <taxon>Limnovirga</taxon>
    </lineage>
</organism>
<dbReference type="InterPro" id="IPR038765">
    <property type="entry name" value="Papain-like_cys_pep_sf"/>
</dbReference>
<evidence type="ECO:0000313" key="2">
    <source>
        <dbReference type="EMBL" id="NNV56950.1"/>
    </source>
</evidence>
<feature type="domain" description="Peptidase C51" evidence="1">
    <location>
        <begin position="32"/>
        <end position="180"/>
    </location>
</feature>
<dbReference type="SUPFAM" id="SSF54001">
    <property type="entry name" value="Cysteine proteinases"/>
    <property type="match status" value="1"/>
</dbReference>
<dbReference type="AlphaFoldDB" id="A0A8J8FFX6"/>
<comment type="caution">
    <text evidence="2">The sequence shown here is derived from an EMBL/GenBank/DDBJ whole genome shotgun (WGS) entry which is preliminary data.</text>
</comment>
<dbReference type="InterPro" id="IPR007921">
    <property type="entry name" value="CHAP_dom"/>
</dbReference>
<proteinExistence type="predicted"/>
<dbReference type="Pfam" id="PF05257">
    <property type="entry name" value="CHAP"/>
    <property type="match status" value="1"/>
</dbReference>
<dbReference type="EMBL" id="WHPF01000011">
    <property type="protein sequence ID" value="NNV56950.1"/>
    <property type="molecule type" value="Genomic_DNA"/>
</dbReference>
<gene>
    <name evidence="2" type="ORF">GD597_15870</name>
</gene>